<reference evidence="10 11" key="1">
    <citation type="submission" date="2020-11" db="EMBL/GenBank/DDBJ databases">
        <title>Treponema Peruensis nv. sp., first commensal Treponema isolated from human feces.</title>
        <authorList>
            <person name="Belkhou C."/>
            <person name="Raes J."/>
        </authorList>
    </citation>
    <scope>NUCLEOTIDE SEQUENCE [LARGE SCALE GENOMIC DNA]</scope>
    <source>
        <strain evidence="10 11">RCC2812</strain>
    </source>
</reference>
<dbReference type="InterPro" id="IPR002052">
    <property type="entry name" value="DNA_methylase_N6_adenine_CS"/>
</dbReference>
<dbReference type="GO" id="GO:0008170">
    <property type="term" value="F:N-methyltransferase activity"/>
    <property type="evidence" value="ECO:0007669"/>
    <property type="project" value="InterPro"/>
</dbReference>
<dbReference type="PANTHER" id="PTHR42933:SF3">
    <property type="entry name" value="TYPE I RESTRICTION ENZYME MJAVIII METHYLASE SUBUNIT"/>
    <property type="match status" value="1"/>
</dbReference>
<comment type="similarity">
    <text evidence="1">Belongs to the N(4)/N(6)-methyltransferase family.</text>
</comment>
<keyword evidence="11" id="KW-1185">Reference proteome</keyword>
<dbReference type="GO" id="GO:0032259">
    <property type="term" value="P:methylation"/>
    <property type="evidence" value="ECO:0007669"/>
    <property type="project" value="UniProtKB-KW"/>
</dbReference>
<dbReference type="GO" id="GO:0009007">
    <property type="term" value="F:site-specific DNA-methyltransferase (adenine-specific) activity"/>
    <property type="evidence" value="ECO:0007669"/>
    <property type="project" value="UniProtKB-EC"/>
</dbReference>
<sequence>MITGEIKNKIDSIWDDFFSAGMSEYLTVIEQFSYLMFIHSLDEVENETEQYEKMSGEKKEHIFPEDKQKYRWHIFKTFEENELFTLMNKEIFPFIKKINANEESAFARYMKDAAFSIPSPQTLKAVITKLDELFENPEVQTRDMLGDIYEYVLSKMNSSGQVGMFRTPKQIRDMMVQLIRPQPMDKICDPACGTAGFLISSAEFIRDTYGNKMGDKEWEHYSKGLLTGFDTGSTMLKISAMNLLLHSIHEPHIAYQDSVSKNNEIEGEFDIILANPPFTGSVNKSTIAESLTNVCSTTKTELLFVALFIRMLKKGGRCACIVPDGVLFGSSNAHKALRKELVENHQLAAVISMPSGVFKPYAGVSTGILVFTKTGAGGTNDVWFYDMKADGYSLDDKRQPIEANDIPDIIKRFHNLEEEKNHKRTEQSFFVPKSEIVENGYDLSINKYKEVVYEKVEYPAPSVLIKEIKDLQNEISNDLSELEKMLGE</sequence>
<feature type="domain" description="N6 adenine-specific DNA methyltransferase N-terminal" evidence="9">
    <location>
        <begin position="6"/>
        <end position="130"/>
    </location>
</feature>
<evidence type="ECO:0000259" key="9">
    <source>
        <dbReference type="Pfam" id="PF12161"/>
    </source>
</evidence>
<evidence type="ECO:0000256" key="6">
    <source>
        <dbReference type="ARBA" id="ARBA00022747"/>
    </source>
</evidence>
<dbReference type="KEGG" id="tper:IWA51_10900"/>
<feature type="domain" description="DNA methylase adenine-specific" evidence="8">
    <location>
        <begin position="141"/>
        <end position="451"/>
    </location>
</feature>
<dbReference type="SUPFAM" id="SSF53335">
    <property type="entry name" value="S-adenosyl-L-methionine-dependent methyltransferases"/>
    <property type="match status" value="1"/>
</dbReference>
<dbReference type="GO" id="GO:0003677">
    <property type="term" value="F:DNA binding"/>
    <property type="evidence" value="ECO:0007669"/>
    <property type="project" value="InterPro"/>
</dbReference>
<dbReference type="PROSITE" id="PS00092">
    <property type="entry name" value="N6_MTASE"/>
    <property type="match status" value="1"/>
</dbReference>
<dbReference type="Gene3D" id="3.40.50.150">
    <property type="entry name" value="Vaccinia Virus protein VP39"/>
    <property type="match status" value="1"/>
</dbReference>
<organism evidence="10 11">
    <name type="scientific">Treponema peruense</name>
    <dbReference type="NCBI Taxonomy" id="2787628"/>
    <lineage>
        <taxon>Bacteria</taxon>
        <taxon>Pseudomonadati</taxon>
        <taxon>Spirochaetota</taxon>
        <taxon>Spirochaetia</taxon>
        <taxon>Spirochaetales</taxon>
        <taxon>Treponemataceae</taxon>
        <taxon>Treponema</taxon>
    </lineage>
</organism>
<protein>
    <recommendedName>
        <fullName evidence="2">site-specific DNA-methyltransferase (adenine-specific)</fullName>
        <ecNumber evidence="2">2.1.1.72</ecNumber>
    </recommendedName>
</protein>
<evidence type="ECO:0000313" key="10">
    <source>
        <dbReference type="EMBL" id="QQA00750.1"/>
    </source>
</evidence>
<evidence type="ECO:0000256" key="7">
    <source>
        <dbReference type="ARBA" id="ARBA00047942"/>
    </source>
</evidence>
<dbReference type="InterPro" id="IPR003356">
    <property type="entry name" value="DNA_methylase_A-5"/>
</dbReference>
<name>A0A7T3RCW4_9SPIR</name>
<dbReference type="InterPro" id="IPR051537">
    <property type="entry name" value="DNA_Adenine_Mtase"/>
</dbReference>
<dbReference type="InterPro" id="IPR022749">
    <property type="entry name" value="D12N6_MeTrfase_N"/>
</dbReference>
<dbReference type="PRINTS" id="PR00507">
    <property type="entry name" value="N12N6MTFRASE"/>
</dbReference>
<evidence type="ECO:0000313" key="11">
    <source>
        <dbReference type="Proteomes" id="UP000595224"/>
    </source>
</evidence>
<dbReference type="EC" id="2.1.1.72" evidence="2"/>
<dbReference type="InterPro" id="IPR029063">
    <property type="entry name" value="SAM-dependent_MTases_sf"/>
</dbReference>
<proteinExistence type="inferred from homology"/>
<dbReference type="PANTHER" id="PTHR42933">
    <property type="entry name" value="SLR6095 PROTEIN"/>
    <property type="match status" value="1"/>
</dbReference>
<dbReference type="InterPro" id="IPR038333">
    <property type="entry name" value="T1MK-like_N_sf"/>
</dbReference>
<keyword evidence="4 10" id="KW-0808">Transferase</keyword>
<dbReference type="EMBL" id="CP064936">
    <property type="protein sequence ID" value="QQA00750.1"/>
    <property type="molecule type" value="Genomic_DNA"/>
</dbReference>
<dbReference type="Gene3D" id="1.20.1260.30">
    <property type="match status" value="1"/>
</dbReference>
<dbReference type="AlphaFoldDB" id="A0A7T3RCW4"/>
<keyword evidence="5" id="KW-0949">S-adenosyl-L-methionine</keyword>
<evidence type="ECO:0000259" key="8">
    <source>
        <dbReference type="Pfam" id="PF02384"/>
    </source>
</evidence>
<evidence type="ECO:0000256" key="2">
    <source>
        <dbReference type="ARBA" id="ARBA00011900"/>
    </source>
</evidence>
<keyword evidence="6" id="KW-0680">Restriction system</keyword>
<evidence type="ECO:0000256" key="5">
    <source>
        <dbReference type="ARBA" id="ARBA00022691"/>
    </source>
</evidence>
<dbReference type="Proteomes" id="UP000595224">
    <property type="component" value="Chromosome"/>
</dbReference>
<dbReference type="REBASE" id="492495">
    <property type="entry name" value="M.TspC2812ORF10900P"/>
</dbReference>
<dbReference type="Pfam" id="PF12161">
    <property type="entry name" value="HsdM_N"/>
    <property type="match status" value="1"/>
</dbReference>
<dbReference type="GO" id="GO:0009307">
    <property type="term" value="P:DNA restriction-modification system"/>
    <property type="evidence" value="ECO:0007669"/>
    <property type="project" value="UniProtKB-KW"/>
</dbReference>
<accession>A0A7T3RCW4</accession>
<dbReference type="RefSeq" id="WP_198442440.1">
    <property type="nucleotide sequence ID" value="NZ_CBCSHE010000008.1"/>
</dbReference>
<evidence type="ECO:0000256" key="1">
    <source>
        <dbReference type="ARBA" id="ARBA00006594"/>
    </source>
</evidence>
<gene>
    <name evidence="10" type="ORF">IWA51_10900</name>
</gene>
<evidence type="ECO:0000256" key="4">
    <source>
        <dbReference type="ARBA" id="ARBA00022679"/>
    </source>
</evidence>
<keyword evidence="3 10" id="KW-0489">Methyltransferase</keyword>
<dbReference type="Pfam" id="PF02384">
    <property type="entry name" value="N6_Mtase"/>
    <property type="match status" value="1"/>
</dbReference>
<comment type="catalytic activity">
    <reaction evidence="7">
        <text>a 2'-deoxyadenosine in DNA + S-adenosyl-L-methionine = an N(6)-methyl-2'-deoxyadenosine in DNA + S-adenosyl-L-homocysteine + H(+)</text>
        <dbReference type="Rhea" id="RHEA:15197"/>
        <dbReference type="Rhea" id="RHEA-COMP:12418"/>
        <dbReference type="Rhea" id="RHEA-COMP:12419"/>
        <dbReference type="ChEBI" id="CHEBI:15378"/>
        <dbReference type="ChEBI" id="CHEBI:57856"/>
        <dbReference type="ChEBI" id="CHEBI:59789"/>
        <dbReference type="ChEBI" id="CHEBI:90615"/>
        <dbReference type="ChEBI" id="CHEBI:90616"/>
        <dbReference type="EC" id="2.1.1.72"/>
    </reaction>
</comment>
<evidence type="ECO:0000256" key="3">
    <source>
        <dbReference type="ARBA" id="ARBA00022603"/>
    </source>
</evidence>